<feature type="region of interest" description="Disordered" evidence="1">
    <location>
        <begin position="73"/>
        <end position="161"/>
    </location>
</feature>
<evidence type="ECO:0000256" key="1">
    <source>
        <dbReference type="SAM" id="MobiDB-lite"/>
    </source>
</evidence>
<sequence>MHSVGGVGGGERNGDGGPQAFPSRGGRRTPPPPLPFPGGARAPASHAAHNGLMGALGGHAMPKAGVAHAMRRLTGGDGLGTSGIGGGIGGGGIGGGGGGGRVARGPARRRPPVMAPQHRINDHARPFPSAVGARQGRLPHDRSAALPPPPPPPPMPPPPRP</sequence>
<proteinExistence type="predicted"/>
<reference evidence="3" key="1">
    <citation type="journal article" date="2018" name="Nat. Microbiol.">
        <title>Leveraging single-cell genomics to expand the fungal tree of life.</title>
        <authorList>
            <person name="Ahrendt S.R."/>
            <person name="Quandt C.A."/>
            <person name="Ciobanu D."/>
            <person name="Clum A."/>
            <person name="Salamov A."/>
            <person name="Andreopoulos B."/>
            <person name="Cheng J.F."/>
            <person name="Woyke T."/>
            <person name="Pelin A."/>
            <person name="Henrissat B."/>
            <person name="Reynolds N.K."/>
            <person name="Benny G.L."/>
            <person name="Smith M.E."/>
            <person name="James T.Y."/>
            <person name="Grigoriev I.V."/>
        </authorList>
    </citation>
    <scope>NUCLEOTIDE SEQUENCE [LARGE SCALE GENOMIC DNA]</scope>
    <source>
        <strain evidence="3">ATCC 52028</strain>
    </source>
</reference>
<evidence type="ECO:0000313" key="2">
    <source>
        <dbReference type="EMBL" id="RKP00169.1"/>
    </source>
</evidence>
<accession>A0A4V1IUD4</accession>
<name>A0A4V1IUD4_9FUNG</name>
<protein>
    <submittedName>
        <fullName evidence="2">Uncharacterized protein</fullName>
    </submittedName>
</protein>
<feature type="region of interest" description="Disordered" evidence="1">
    <location>
        <begin position="1"/>
        <end position="54"/>
    </location>
</feature>
<feature type="compositionally biased region" description="Gly residues" evidence="1">
    <location>
        <begin position="75"/>
        <end position="102"/>
    </location>
</feature>
<gene>
    <name evidence="2" type="ORF">CXG81DRAFT_19831</name>
</gene>
<evidence type="ECO:0000313" key="3">
    <source>
        <dbReference type="Proteomes" id="UP000274922"/>
    </source>
</evidence>
<dbReference type="AlphaFoldDB" id="A0A4V1IUD4"/>
<feature type="compositionally biased region" description="Gly residues" evidence="1">
    <location>
        <begin position="1"/>
        <end position="17"/>
    </location>
</feature>
<organism evidence="2 3">
    <name type="scientific">Caulochytrium protostelioides</name>
    <dbReference type="NCBI Taxonomy" id="1555241"/>
    <lineage>
        <taxon>Eukaryota</taxon>
        <taxon>Fungi</taxon>
        <taxon>Fungi incertae sedis</taxon>
        <taxon>Chytridiomycota</taxon>
        <taxon>Chytridiomycota incertae sedis</taxon>
        <taxon>Chytridiomycetes</taxon>
        <taxon>Caulochytriales</taxon>
        <taxon>Caulochytriaceae</taxon>
        <taxon>Caulochytrium</taxon>
    </lineage>
</organism>
<keyword evidence="3" id="KW-1185">Reference proteome</keyword>
<dbReference type="EMBL" id="ML014231">
    <property type="protein sequence ID" value="RKP00169.1"/>
    <property type="molecule type" value="Genomic_DNA"/>
</dbReference>
<dbReference type="Proteomes" id="UP000274922">
    <property type="component" value="Unassembled WGS sequence"/>
</dbReference>
<feature type="compositionally biased region" description="Pro residues" evidence="1">
    <location>
        <begin position="146"/>
        <end position="161"/>
    </location>
</feature>